<dbReference type="AlphaFoldDB" id="A0A917IZ82"/>
<dbReference type="PANTHER" id="PTHR30273">
    <property type="entry name" value="PERIPLASMIC SIGNAL SENSOR AND SIGMA FACTOR ACTIVATOR FECR-RELATED"/>
    <property type="match status" value="1"/>
</dbReference>
<dbReference type="EMBL" id="BMIB01000003">
    <property type="protein sequence ID" value="GGH69564.1"/>
    <property type="molecule type" value="Genomic_DNA"/>
</dbReference>
<dbReference type="Gene3D" id="2.60.120.1440">
    <property type="match status" value="1"/>
</dbReference>
<keyword evidence="4" id="KW-1185">Reference proteome</keyword>
<evidence type="ECO:0000313" key="3">
    <source>
        <dbReference type="EMBL" id="GGH69564.1"/>
    </source>
</evidence>
<dbReference type="Pfam" id="PF04773">
    <property type="entry name" value="FecR"/>
    <property type="match status" value="1"/>
</dbReference>
<protein>
    <recommendedName>
        <fullName evidence="5">FecR family protein</fullName>
    </recommendedName>
</protein>
<proteinExistence type="predicted"/>
<feature type="domain" description="Protein FecR C-terminal" evidence="2">
    <location>
        <begin position="270"/>
        <end position="339"/>
    </location>
</feature>
<evidence type="ECO:0000313" key="4">
    <source>
        <dbReference type="Proteomes" id="UP000627292"/>
    </source>
</evidence>
<reference evidence="3" key="2">
    <citation type="submission" date="2020-09" db="EMBL/GenBank/DDBJ databases">
        <authorList>
            <person name="Sun Q."/>
            <person name="Zhou Y."/>
        </authorList>
    </citation>
    <scope>NUCLEOTIDE SEQUENCE</scope>
    <source>
        <strain evidence="3">CGMCC 1.15290</strain>
    </source>
</reference>
<gene>
    <name evidence="3" type="ORF">GCM10011379_26990</name>
</gene>
<evidence type="ECO:0000259" key="2">
    <source>
        <dbReference type="Pfam" id="PF16344"/>
    </source>
</evidence>
<evidence type="ECO:0000259" key="1">
    <source>
        <dbReference type="Pfam" id="PF04773"/>
    </source>
</evidence>
<dbReference type="InterPro" id="IPR012373">
    <property type="entry name" value="Ferrdict_sens_TM"/>
</dbReference>
<reference evidence="3" key="1">
    <citation type="journal article" date="2014" name="Int. J. Syst. Evol. Microbiol.">
        <title>Complete genome sequence of Corynebacterium casei LMG S-19264T (=DSM 44701T), isolated from a smear-ripened cheese.</title>
        <authorList>
            <consortium name="US DOE Joint Genome Institute (JGI-PGF)"/>
            <person name="Walter F."/>
            <person name="Albersmeier A."/>
            <person name="Kalinowski J."/>
            <person name="Ruckert C."/>
        </authorList>
    </citation>
    <scope>NUCLEOTIDE SEQUENCE</scope>
    <source>
        <strain evidence="3">CGMCC 1.15290</strain>
    </source>
</reference>
<dbReference type="Proteomes" id="UP000627292">
    <property type="component" value="Unassembled WGS sequence"/>
</dbReference>
<dbReference type="GO" id="GO:0016989">
    <property type="term" value="F:sigma factor antagonist activity"/>
    <property type="evidence" value="ECO:0007669"/>
    <property type="project" value="TreeGrafter"/>
</dbReference>
<dbReference type="InterPro" id="IPR032508">
    <property type="entry name" value="FecR_C"/>
</dbReference>
<evidence type="ECO:0008006" key="5">
    <source>
        <dbReference type="Google" id="ProtNLM"/>
    </source>
</evidence>
<sequence>MPHPVNKLLLQKFIAGECTPEEAAQVNQFLTTTEGKTLLETTLQAHWQQAEKFEPAPHELQEWKMQLNQRITPATATTKRMFLPTIGRRNWQRAAVWTALLLSVAVLYKMAGKINTAHKTADNTLAMKTVTTPRGRRATIHLPDSSSVVLGPGSTFSYPIAFKDASREVILEGEAWFEVAGNPAIPFKVRTGNIYTQVLGTTFKIAAFAGKQVQVGVASGKVRVDEYLNGQPVKQLALLTAGKQVSYTPEGKITPGNFPVQDAEAWLKGRLIFNGTPLQELAETLTRWRDVQFEIQRADLKTMPVTVTVDNQVTLHQLLEGLSVIGDFKYTINKHKIIIY</sequence>
<dbReference type="Pfam" id="PF16344">
    <property type="entry name" value="FecR_C"/>
    <property type="match status" value="1"/>
</dbReference>
<dbReference type="Gene3D" id="3.55.50.30">
    <property type="match status" value="1"/>
</dbReference>
<comment type="caution">
    <text evidence="3">The sequence shown here is derived from an EMBL/GenBank/DDBJ whole genome shotgun (WGS) entry which is preliminary data.</text>
</comment>
<organism evidence="3 4">
    <name type="scientific">Filimonas zeae</name>
    <dbReference type="NCBI Taxonomy" id="1737353"/>
    <lineage>
        <taxon>Bacteria</taxon>
        <taxon>Pseudomonadati</taxon>
        <taxon>Bacteroidota</taxon>
        <taxon>Chitinophagia</taxon>
        <taxon>Chitinophagales</taxon>
        <taxon>Chitinophagaceae</taxon>
        <taxon>Filimonas</taxon>
    </lineage>
</organism>
<feature type="domain" description="FecR protein" evidence="1">
    <location>
        <begin position="129"/>
        <end position="223"/>
    </location>
</feature>
<name>A0A917IZ82_9BACT</name>
<accession>A0A917IZ82</accession>
<dbReference type="PIRSF" id="PIRSF018266">
    <property type="entry name" value="FecR"/>
    <property type="match status" value="1"/>
</dbReference>
<dbReference type="InterPro" id="IPR006860">
    <property type="entry name" value="FecR"/>
</dbReference>
<dbReference type="RefSeq" id="WP_188953062.1">
    <property type="nucleotide sequence ID" value="NZ_BMIB01000003.1"/>
</dbReference>
<dbReference type="PANTHER" id="PTHR30273:SF2">
    <property type="entry name" value="PROTEIN FECR"/>
    <property type="match status" value="1"/>
</dbReference>